<dbReference type="Proteomes" id="UP000040453">
    <property type="component" value="Unassembled WGS sequence"/>
</dbReference>
<dbReference type="CDD" id="cd02009">
    <property type="entry name" value="TPP_SHCHC_synthase"/>
    <property type="match status" value="1"/>
</dbReference>
<comment type="cofactor">
    <cofactor evidence="7">
        <name>Mg(2+)</name>
        <dbReference type="ChEBI" id="CHEBI:18420"/>
    </cofactor>
    <cofactor evidence="7">
        <name>Mn(2+)</name>
        <dbReference type="ChEBI" id="CHEBI:29035"/>
    </cofactor>
</comment>
<dbReference type="CDD" id="cd07037">
    <property type="entry name" value="TPP_PYR_MenD"/>
    <property type="match status" value="1"/>
</dbReference>
<dbReference type="PIRSF" id="PIRSF004983">
    <property type="entry name" value="MenD"/>
    <property type="match status" value="1"/>
</dbReference>
<keyword evidence="4 7" id="KW-0460">Magnesium</keyword>
<proteinExistence type="inferred from homology"/>
<keyword evidence="6 7" id="KW-0464">Manganese</keyword>
<dbReference type="UniPathway" id="UPA00079"/>
<comment type="pathway">
    <text evidence="7">Quinol/quinone metabolism; menaquinone biosynthesis.</text>
</comment>
<keyword evidence="3 7" id="KW-0479">Metal-binding</keyword>
<dbReference type="SUPFAM" id="SSF52518">
    <property type="entry name" value="Thiamin diphosphate-binding fold (THDP-binding)"/>
    <property type="match status" value="2"/>
</dbReference>
<evidence type="ECO:0000256" key="6">
    <source>
        <dbReference type="ARBA" id="ARBA00023211"/>
    </source>
</evidence>
<keyword evidence="1 7" id="KW-0474">Menaquinone biosynthesis</keyword>
<dbReference type="RefSeq" id="WP_042530689.1">
    <property type="nucleotide sequence ID" value="NZ_CAXOIH010000012.1"/>
</dbReference>
<evidence type="ECO:0000313" key="11">
    <source>
        <dbReference type="EMBL" id="CEI81513.1"/>
    </source>
</evidence>
<dbReference type="PANTHER" id="PTHR42916">
    <property type="entry name" value="2-SUCCINYL-5-ENOLPYRUVYL-6-HYDROXY-3-CYCLOHEXENE-1-CARBOXYLATE SYNTHASE"/>
    <property type="match status" value="1"/>
</dbReference>
<comment type="subunit">
    <text evidence="7">Homodimer.</text>
</comment>
<evidence type="ECO:0000256" key="2">
    <source>
        <dbReference type="ARBA" id="ARBA00022679"/>
    </source>
</evidence>
<comment type="catalytic activity">
    <reaction evidence="7">
        <text>isochorismate + 2-oxoglutarate + H(+) = 5-enolpyruvoyl-6-hydroxy-2-succinyl-cyclohex-3-ene-1-carboxylate + CO2</text>
        <dbReference type="Rhea" id="RHEA:25593"/>
        <dbReference type="ChEBI" id="CHEBI:15378"/>
        <dbReference type="ChEBI" id="CHEBI:16526"/>
        <dbReference type="ChEBI" id="CHEBI:16810"/>
        <dbReference type="ChEBI" id="CHEBI:29780"/>
        <dbReference type="ChEBI" id="CHEBI:58818"/>
        <dbReference type="EC" id="2.2.1.9"/>
    </reaction>
</comment>
<dbReference type="InterPro" id="IPR029061">
    <property type="entry name" value="THDP-binding"/>
</dbReference>
<evidence type="ECO:0000256" key="1">
    <source>
        <dbReference type="ARBA" id="ARBA00022428"/>
    </source>
</evidence>
<name>A0A0A1MEI8_9BACI</name>
<dbReference type="Gene3D" id="3.40.50.970">
    <property type="match status" value="2"/>
</dbReference>
<accession>A0A0A1MEI8</accession>
<dbReference type="STRING" id="545501.BN997_01337"/>
<organism evidence="11 12">
    <name type="scientific">Oceanobacillus oncorhynchi</name>
    <dbReference type="NCBI Taxonomy" id="545501"/>
    <lineage>
        <taxon>Bacteria</taxon>
        <taxon>Bacillati</taxon>
        <taxon>Bacillota</taxon>
        <taxon>Bacilli</taxon>
        <taxon>Bacillales</taxon>
        <taxon>Bacillaceae</taxon>
        <taxon>Oceanobacillus</taxon>
    </lineage>
</organism>
<evidence type="ECO:0000259" key="8">
    <source>
        <dbReference type="Pfam" id="PF02775"/>
    </source>
</evidence>
<protein>
    <recommendedName>
        <fullName evidence="7">2-succinyl-5-enolpyruvyl-6-hydroxy-3-cyclohexene-1-carboxylate synthase</fullName>
        <shortName evidence="7">SEPHCHC synthase</shortName>
        <ecNumber evidence="7">2.2.1.9</ecNumber>
    </recommendedName>
    <alternativeName>
        <fullName evidence="7">Menaquinone biosynthesis protein MenD</fullName>
    </alternativeName>
</protein>
<dbReference type="Gene3D" id="3.40.50.1220">
    <property type="entry name" value="TPP-binding domain"/>
    <property type="match status" value="1"/>
</dbReference>
<dbReference type="HAMAP" id="MF_01659">
    <property type="entry name" value="MenD"/>
    <property type="match status" value="1"/>
</dbReference>
<evidence type="ECO:0000313" key="12">
    <source>
        <dbReference type="Proteomes" id="UP000040453"/>
    </source>
</evidence>
<evidence type="ECO:0000259" key="9">
    <source>
        <dbReference type="Pfam" id="PF02776"/>
    </source>
</evidence>
<dbReference type="InterPro" id="IPR004433">
    <property type="entry name" value="MenaQ_synth_MenD"/>
</dbReference>
<dbReference type="Pfam" id="PF02775">
    <property type="entry name" value="TPP_enzyme_C"/>
    <property type="match status" value="1"/>
</dbReference>
<dbReference type="GO" id="GO:0030145">
    <property type="term" value="F:manganese ion binding"/>
    <property type="evidence" value="ECO:0007669"/>
    <property type="project" value="UniProtKB-UniRule"/>
</dbReference>
<dbReference type="PANTHER" id="PTHR42916:SF1">
    <property type="entry name" value="PROTEIN PHYLLO, CHLOROPLASTIC"/>
    <property type="match status" value="1"/>
</dbReference>
<evidence type="ECO:0000259" key="10">
    <source>
        <dbReference type="Pfam" id="PF16582"/>
    </source>
</evidence>
<dbReference type="EC" id="2.2.1.9" evidence="7"/>
<dbReference type="UniPathway" id="UPA01057">
    <property type="reaction ID" value="UER00164"/>
</dbReference>
<dbReference type="InterPro" id="IPR011766">
    <property type="entry name" value="TPP_enzyme_TPP-bd"/>
</dbReference>
<evidence type="ECO:0000256" key="7">
    <source>
        <dbReference type="HAMAP-Rule" id="MF_01659"/>
    </source>
</evidence>
<dbReference type="Pfam" id="PF16582">
    <property type="entry name" value="TPP_enzyme_M_2"/>
    <property type="match status" value="1"/>
</dbReference>
<dbReference type="GO" id="GO:0070204">
    <property type="term" value="F:2-succinyl-5-enolpyruvyl-6-hydroxy-3-cyclohexene-1-carboxylic-acid synthase activity"/>
    <property type="evidence" value="ECO:0007669"/>
    <property type="project" value="UniProtKB-UniRule"/>
</dbReference>
<evidence type="ECO:0000256" key="4">
    <source>
        <dbReference type="ARBA" id="ARBA00022842"/>
    </source>
</evidence>
<dbReference type="EMBL" id="CDGG01000001">
    <property type="protein sequence ID" value="CEI81513.1"/>
    <property type="molecule type" value="Genomic_DNA"/>
</dbReference>
<feature type="domain" description="Thiamine pyrophosphate enzyme N-terminal TPP-binding" evidence="9">
    <location>
        <begin position="13"/>
        <end position="124"/>
    </location>
</feature>
<gene>
    <name evidence="7 11" type="primary">menD</name>
    <name evidence="11" type="ORF">BN997_01337</name>
</gene>
<evidence type="ECO:0000256" key="3">
    <source>
        <dbReference type="ARBA" id="ARBA00022723"/>
    </source>
</evidence>
<keyword evidence="5 7" id="KW-0786">Thiamine pyrophosphate</keyword>
<keyword evidence="2 7" id="KW-0808">Transferase</keyword>
<comment type="similarity">
    <text evidence="7">Belongs to the TPP enzyme family. MenD subfamily.</text>
</comment>
<dbReference type="Pfam" id="PF02776">
    <property type="entry name" value="TPP_enzyme_N"/>
    <property type="match status" value="1"/>
</dbReference>
<dbReference type="NCBIfam" id="TIGR00173">
    <property type="entry name" value="menD"/>
    <property type="match status" value="1"/>
</dbReference>
<sequence length="581" mass="64832">MNYTESLTRYTANFIDELARNGMTDVVISPGSRSTPLALVFREHPSIKEWIVIDERSAAFFALGLAKKSNRPVALVCTSGTAAANYYPAVVEAFYSRVPLLVLTADRPHELRQVGAPQAIEQIKMYGDYVKWFHEMATPEGTPPMLRYARQKAAQAFAFTEQGNKGPVQVNFPFREPLTPDFTLPDIWGAEKEKSTARINRMEGMKYLGEEQIQELTALFGSSRKGLLVCGPEMNVNFAERVCELAQVWNLPVLADPLSQLRTGEHDKTHVIEGYDAFLRDSEIRERLQPDYIIRFGAMPVSKAYLFYVKEHSHIPQFVVEENEGFRDPTGNDTAYIYADPRQLCSQLIEKAPDKLSTAAWLDEWLHYNQIAKNHLLSGEETQVTEGEAARGIAAVIPDQTTLYVGNSMAVRDVDSFFMVSSKAVSILCNRGANGIDGVISSAVGAAAAGQRVTLLIGDLSFFHDMNGLLAAKQYQLPITIVLVNNNGGGIFSFLPQANDKKHFEALFGTPVDLPFEKAGALYGAAYQVVSTERALKEQLEQSYQQSGLSIIEVKTDRDENAVWHREKWNRVMAEIKEGWQ</sequence>
<dbReference type="SUPFAM" id="SSF52467">
    <property type="entry name" value="DHS-like NAD/FAD-binding domain"/>
    <property type="match status" value="1"/>
</dbReference>
<dbReference type="OrthoDB" id="9791859at2"/>
<keyword evidence="12" id="KW-1185">Reference proteome</keyword>
<dbReference type="AlphaFoldDB" id="A0A0A1MEI8"/>
<comment type="cofactor">
    <cofactor evidence="7">
        <name>thiamine diphosphate</name>
        <dbReference type="ChEBI" id="CHEBI:58937"/>
    </cofactor>
    <text evidence="7">Binds 1 thiamine pyrophosphate per subunit.</text>
</comment>
<dbReference type="InterPro" id="IPR032264">
    <property type="entry name" value="MenD_middle"/>
</dbReference>
<reference evidence="11 12" key="1">
    <citation type="submission" date="2014-11" db="EMBL/GenBank/DDBJ databases">
        <authorList>
            <person name="Urmite Genomes Urmite Genomes"/>
        </authorList>
    </citation>
    <scope>NUCLEOTIDE SEQUENCE [LARGE SCALE GENOMIC DNA]</scope>
    <source>
        <strain evidence="11 12">Oc5</strain>
    </source>
</reference>
<dbReference type="GO" id="GO:0030976">
    <property type="term" value="F:thiamine pyrophosphate binding"/>
    <property type="evidence" value="ECO:0007669"/>
    <property type="project" value="UniProtKB-UniRule"/>
</dbReference>
<comment type="pathway">
    <text evidence="7">Quinol/quinone metabolism; 1,4-dihydroxy-2-naphthoate biosynthesis; 1,4-dihydroxy-2-naphthoate from chorismate: step 2/7.</text>
</comment>
<dbReference type="InterPro" id="IPR029035">
    <property type="entry name" value="DHS-like_NAD/FAD-binding_dom"/>
</dbReference>
<feature type="domain" description="Thiamine pyrophosphate enzyme TPP-binding" evidence="8">
    <location>
        <begin position="440"/>
        <end position="554"/>
    </location>
</feature>
<dbReference type="GO" id="GO:0009234">
    <property type="term" value="P:menaquinone biosynthetic process"/>
    <property type="evidence" value="ECO:0007669"/>
    <property type="project" value="UniProtKB-UniRule"/>
</dbReference>
<dbReference type="GO" id="GO:0000287">
    <property type="term" value="F:magnesium ion binding"/>
    <property type="evidence" value="ECO:0007669"/>
    <property type="project" value="UniProtKB-UniRule"/>
</dbReference>
<feature type="domain" description="Menaquinone biosynthesis protein MenD middle" evidence="10">
    <location>
        <begin position="222"/>
        <end position="405"/>
    </location>
</feature>
<dbReference type="InterPro" id="IPR012001">
    <property type="entry name" value="Thiamin_PyroP_enz_TPP-bd_dom"/>
</dbReference>
<evidence type="ECO:0000256" key="5">
    <source>
        <dbReference type="ARBA" id="ARBA00023052"/>
    </source>
</evidence>
<comment type="function">
    <text evidence="7">Catalyzes the thiamine diphosphate-dependent decarboxylation of 2-oxoglutarate and the subsequent addition of the resulting succinic semialdehyde-thiamine pyrophosphate anion to isochorismate to yield 2-succinyl-5-enolpyruvyl-6-hydroxy-3-cyclohexene-1-carboxylate (SEPHCHC).</text>
</comment>